<feature type="region of interest" description="Disordered" evidence="1">
    <location>
        <begin position="497"/>
        <end position="537"/>
    </location>
</feature>
<feature type="compositionally biased region" description="Basic and acidic residues" evidence="1">
    <location>
        <begin position="445"/>
        <end position="461"/>
    </location>
</feature>
<dbReference type="GeneID" id="81596415"/>
<dbReference type="Proteomes" id="UP001213681">
    <property type="component" value="Unassembled WGS sequence"/>
</dbReference>
<dbReference type="EMBL" id="JAPVEA010000002">
    <property type="protein sequence ID" value="KAJ5461237.1"/>
    <property type="molecule type" value="Genomic_DNA"/>
</dbReference>
<evidence type="ECO:0000313" key="3">
    <source>
        <dbReference type="Proteomes" id="UP001213681"/>
    </source>
</evidence>
<reference evidence="2" key="1">
    <citation type="submission" date="2022-12" db="EMBL/GenBank/DDBJ databases">
        <authorList>
            <person name="Petersen C."/>
        </authorList>
    </citation>
    <scope>NUCLEOTIDE SEQUENCE</scope>
    <source>
        <strain evidence="2">IBT 16125</strain>
    </source>
</reference>
<gene>
    <name evidence="2" type="ORF">N7458_002789</name>
</gene>
<sequence>MFRFFGFRGTLERLFDQKKEKESRKSQIIHCLERLLKDWSIDEYDESTELAILTILVAMLYTLNNGQSSSMLPQDRNLNLARCVQQANQCAADIKAHSPHLAKSRPYLQWLLAKEHFNGQGNPNILFSERWEIQFLRFPGLALERNSLPSYIPLAIENPGWPVPDPKFSPSENLQWALEASKELLDYRTQAMLLKEIICRVEDPRLSFEELDKLSGLVQGDLVQLYESCLSQYLLTTDKISCQELLKRLRSIASQFQTAPDDDVCVATHWEGLMVQNALAKLVFENAELIGENARLAQKICKNLPFSQTIIDKFSQSISADEGPPSDGWMQRADILKLRQRNRDLERELHDMKLRREFNSFEDAERPKAGEEDNCKKLLGKTSNSCRGRLNDAPSGAPDSSPNQEPTLAENTEPKSRKMDEKGQSENKATEDLNPMTNEPDNIDCDTHIGEEKKPQALEKPHNFATVTNAHDEPTRFAKPSQYPANLCQYEKRTHLKSRAETAQPSGTFESDQLALEKNIGEESGSSRPASPAPSSG</sequence>
<name>A0AAD6CFU4_9EURO</name>
<protein>
    <submittedName>
        <fullName evidence="2">Uncharacterized protein</fullName>
    </submittedName>
</protein>
<feature type="compositionally biased region" description="Polar residues" evidence="1">
    <location>
        <begin position="398"/>
        <end position="410"/>
    </location>
</feature>
<reference evidence="2" key="2">
    <citation type="journal article" date="2023" name="IMA Fungus">
        <title>Comparative genomic study of the Penicillium genus elucidates a diverse pangenome and 15 lateral gene transfer events.</title>
        <authorList>
            <person name="Petersen C."/>
            <person name="Sorensen T."/>
            <person name="Nielsen M.R."/>
            <person name="Sondergaard T.E."/>
            <person name="Sorensen J.L."/>
            <person name="Fitzpatrick D.A."/>
            <person name="Frisvad J.C."/>
            <person name="Nielsen K.L."/>
        </authorList>
    </citation>
    <scope>NUCLEOTIDE SEQUENCE</scope>
    <source>
        <strain evidence="2">IBT 16125</strain>
    </source>
</reference>
<feature type="compositionally biased region" description="Basic and acidic residues" evidence="1">
    <location>
        <begin position="412"/>
        <end position="431"/>
    </location>
</feature>
<evidence type="ECO:0000256" key="1">
    <source>
        <dbReference type="SAM" id="MobiDB-lite"/>
    </source>
</evidence>
<dbReference type="RefSeq" id="XP_056770279.1">
    <property type="nucleotide sequence ID" value="XM_056906172.1"/>
</dbReference>
<feature type="compositionally biased region" description="Basic and acidic residues" evidence="1">
    <location>
        <begin position="364"/>
        <end position="376"/>
    </location>
</feature>
<feature type="compositionally biased region" description="Low complexity" evidence="1">
    <location>
        <begin position="522"/>
        <end position="537"/>
    </location>
</feature>
<feature type="region of interest" description="Disordered" evidence="1">
    <location>
        <begin position="364"/>
        <end position="461"/>
    </location>
</feature>
<dbReference type="AlphaFoldDB" id="A0AAD6CFU4"/>
<organism evidence="2 3">
    <name type="scientific">Penicillium daleae</name>
    <dbReference type="NCBI Taxonomy" id="63821"/>
    <lineage>
        <taxon>Eukaryota</taxon>
        <taxon>Fungi</taxon>
        <taxon>Dikarya</taxon>
        <taxon>Ascomycota</taxon>
        <taxon>Pezizomycotina</taxon>
        <taxon>Eurotiomycetes</taxon>
        <taxon>Eurotiomycetidae</taxon>
        <taxon>Eurotiales</taxon>
        <taxon>Aspergillaceae</taxon>
        <taxon>Penicillium</taxon>
    </lineage>
</organism>
<evidence type="ECO:0000313" key="2">
    <source>
        <dbReference type="EMBL" id="KAJ5461237.1"/>
    </source>
</evidence>
<feature type="compositionally biased region" description="Polar residues" evidence="1">
    <location>
        <begin position="501"/>
        <end position="511"/>
    </location>
</feature>
<comment type="caution">
    <text evidence="2">The sequence shown here is derived from an EMBL/GenBank/DDBJ whole genome shotgun (WGS) entry which is preliminary data.</text>
</comment>
<keyword evidence="3" id="KW-1185">Reference proteome</keyword>
<accession>A0AAD6CFU4</accession>
<proteinExistence type="predicted"/>